<dbReference type="SUPFAM" id="SSF51621">
    <property type="entry name" value="Phosphoenolpyruvate/pyruvate domain"/>
    <property type="match status" value="1"/>
</dbReference>
<dbReference type="NCBIfam" id="NF004491">
    <property type="entry name" value="PRK05826.1"/>
    <property type="match status" value="1"/>
</dbReference>
<keyword evidence="20" id="KW-1185">Reference proteome</keyword>
<comment type="cofactor">
    <cofactor evidence="1">
        <name>K(+)</name>
        <dbReference type="ChEBI" id="CHEBI:29103"/>
    </cofactor>
</comment>
<dbReference type="NCBIfam" id="NF004886">
    <property type="entry name" value="PRK06247.1"/>
    <property type="match status" value="1"/>
</dbReference>
<name>A0ABS5RIZ5_9MYCO</name>
<evidence type="ECO:0000256" key="12">
    <source>
        <dbReference type="ARBA" id="ARBA00022842"/>
    </source>
</evidence>
<dbReference type="NCBIfam" id="NF004978">
    <property type="entry name" value="PRK06354.1"/>
    <property type="match status" value="1"/>
</dbReference>
<dbReference type="PROSITE" id="PS00110">
    <property type="entry name" value="PYRUVATE_KINASE"/>
    <property type="match status" value="1"/>
</dbReference>
<comment type="caution">
    <text evidence="19">The sequence shown here is derived from an EMBL/GenBank/DDBJ whole genome shotgun (WGS) entry which is preliminary data.</text>
</comment>
<keyword evidence="13 16" id="KW-0324">Glycolysis</keyword>
<dbReference type="InterPro" id="IPR015795">
    <property type="entry name" value="Pyrv_Knase_C"/>
</dbReference>
<evidence type="ECO:0000259" key="18">
    <source>
        <dbReference type="Pfam" id="PF02887"/>
    </source>
</evidence>
<comment type="pathway">
    <text evidence="2 16">Carbohydrate degradation; glycolysis; pyruvate from D-glyceraldehyde 3-phosphate: step 5/5.</text>
</comment>
<dbReference type="PANTHER" id="PTHR11817">
    <property type="entry name" value="PYRUVATE KINASE"/>
    <property type="match status" value="1"/>
</dbReference>
<evidence type="ECO:0000313" key="20">
    <source>
        <dbReference type="Proteomes" id="UP001519535"/>
    </source>
</evidence>
<evidence type="ECO:0000256" key="9">
    <source>
        <dbReference type="ARBA" id="ARBA00022741"/>
    </source>
</evidence>
<feature type="domain" description="Pyruvate kinase C-terminal" evidence="18">
    <location>
        <begin position="354"/>
        <end position="465"/>
    </location>
</feature>
<dbReference type="EC" id="2.7.1.40" evidence="5 15"/>
<dbReference type="InterPro" id="IPR040442">
    <property type="entry name" value="Pyrv_kinase-like_dom_sf"/>
</dbReference>
<evidence type="ECO:0000256" key="11">
    <source>
        <dbReference type="ARBA" id="ARBA00022840"/>
    </source>
</evidence>
<accession>A0ABS5RIZ5</accession>
<dbReference type="Proteomes" id="UP001519535">
    <property type="component" value="Unassembled WGS sequence"/>
</dbReference>
<gene>
    <name evidence="19" type="primary">pyk</name>
    <name evidence="19" type="ORF">KIH27_11800</name>
</gene>
<dbReference type="Pfam" id="PF02887">
    <property type="entry name" value="PK_C"/>
    <property type="match status" value="1"/>
</dbReference>
<comment type="catalytic activity">
    <reaction evidence="16">
        <text>pyruvate + ATP = phosphoenolpyruvate + ADP + H(+)</text>
        <dbReference type="Rhea" id="RHEA:18157"/>
        <dbReference type="ChEBI" id="CHEBI:15361"/>
        <dbReference type="ChEBI" id="CHEBI:15378"/>
        <dbReference type="ChEBI" id="CHEBI:30616"/>
        <dbReference type="ChEBI" id="CHEBI:58702"/>
        <dbReference type="ChEBI" id="CHEBI:456216"/>
        <dbReference type="EC" id="2.7.1.40"/>
    </reaction>
</comment>
<evidence type="ECO:0000256" key="16">
    <source>
        <dbReference type="RuleBase" id="RU000504"/>
    </source>
</evidence>
<evidence type="ECO:0000256" key="1">
    <source>
        <dbReference type="ARBA" id="ARBA00001958"/>
    </source>
</evidence>
<dbReference type="Pfam" id="PF00224">
    <property type="entry name" value="PK"/>
    <property type="match status" value="1"/>
</dbReference>
<dbReference type="GO" id="GO:0016301">
    <property type="term" value="F:kinase activity"/>
    <property type="evidence" value="ECO:0007669"/>
    <property type="project" value="UniProtKB-KW"/>
</dbReference>
<feature type="domain" description="Pyruvate kinase barrel" evidence="17">
    <location>
        <begin position="3"/>
        <end position="323"/>
    </location>
</feature>
<dbReference type="PRINTS" id="PR01050">
    <property type="entry name" value="PYRUVTKNASE"/>
</dbReference>
<organism evidence="19 20">
    <name type="scientific">Mycolicibacter acidiphilus</name>
    <dbReference type="NCBI Taxonomy" id="2835306"/>
    <lineage>
        <taxon>Bacteria</taxon>
        <taxon>Bacillati</taxon>
        <taxon>Actinomycetota</taxon>
        <taxon>Actinomycetes</taxon>
        <taxon>Mycobacteriales</taxon>
        <taxon>Mycobacteriaceae</taxon>
        <taxon>Mycolicibacter</taxon>
    </lineage>
</organism>
<dbReference type="GO" id="GO:0004743">
    <property type="term" value="F:pyruvate kinase activity"/>
    <property type="evidence" value="ECO:0007669"/>
    <property type="project" value="UniProtKB-EC"/>
</dbReference>
<evidence type="ECO:0000256" key="7">
    <source>
        <dbReference type="ARBA" id="ARBA00022679"/>
    </source>
</evidence>
<dbReference type="InterPro" id="IPR011037">
    <property type="entry name" value="Pyrv_Knase-like_insert_dom_sf"/>
</dbReference>
<dbReference type="InterPro" id="IPR015806">
    <property type="entry name" value="Pyrv_Knase_insert_dom_sf"/>
</dbReference>
<evidence type="ECO:0000256" key="4">
    <source>
        <dbReference type="ARBA" id="ARBA00011881"/>
    </source>
</evidence>
<dbReference type="Gene3D" id="3.40.1380.20">
    <property type="entry name" value="Pyruvate kinase, C-terminal domain"/>
    <property type="match status" value="1"/>
</dbReference>
<keyword evidence="8" id="KW-0479">Metal-binding</keyword>
<sequence>MNRRGKIVCTLGPATRSAEMVKALVDAGMDVARLNFSHGEHADHKASYERVRAAAEATGRAVGVLADLQGPKIRLGRFADGPVEWNNGETVRITVADCPGDHDRVSTTYKQLAADAEPGDRVLVDDGKVGLVVEHIDGDDVVCTVTEGGPVSNHKGISLPGMNVSAPALSEKDIEDLEFALNLGVDMVALSFVRSPSDVDLVHEVMDRVGRRVPVIAKLEKPEAIENLEAVVLAFDAVMVARGDLGVELPLEEVPLVQKRAIQMARENARPVIVATQMLESMIENFRPTRAEASDVANAVLDGADAVMLSGETAVGKHALEAVQTMSRIVCAVEQNSTAAPPLTHTPRTKRGVISFAAREIGERLDAKALVAFTQSGDTVRRLARLHTPLPLLAFTALPEIRNQLAMTWGTETFIVPQMQSTDSMIRQVDKALLDLGRYQRGDLVVIVAGAPPGTVGSTNLIHVHRIGEDDV</sequence>
<comment type="subunit">
    <text evidence="4">Homotetramer.</text>
</comment>
<dbReference type="SUPFAM" id="SSF50800">
    <property type="entry name" value="PK beta-barrel domain-like"/>
    <property type="match status" value="1"/>
</dbReference>
<proteinExistence type="inferred from homology"/>
<dbReference type="SUPFAM" id="SSF52935">
    <property type="entry name" value="PK C-terminal domain-like"/>
    <property type="match status" value="1"/>
</dbReference>
<keyword evidence="10 16" id="KW-0418">Kinase</keyword>
<dbReference type="InterPro" id="IPR018209">
    <property type="entry name" value="Pyrv_Knase_AS"/>
</dbReference>
<evidence type="ECO:0000256" key="2">
    <source>
        <dbReference type="ARBA" id="ARBA00004997"/>
    </source>
</evidence>
<comment type="similarity">
    <text evidence="3 16">Belongs to the pyruvate kinase family.</text>
</comment>
<evidence type="ECO:0000256" key="10">
    <source>
        <dbReference type="ARBA" id="ARBA00022777"/>
    </source>
</evidence>
<dbReference type="Gene3D" id="2.40.33.10">
    <property type="entry name" value="PK beta-barrel domain-like"/>
    <property type="match status" value="1"/>
</dbReference>
<reference evidence="19 20" key="1">
    <citation type="submission" date="2021-05" db="EMBL/GenBank/DDBJ databases">
        <title>Mycobacterium acidophilum sp. nov., an extremely acid-tolerant member of the genus Mycobacterium.</title>
        <authorList>
            <person name="Xia J."/>
        </authorList>
    </citation>
    <scope>NUCLEOTIDE SEQUENCE [LARGE SCALE GENOMIC DNA]</scope>
    <source>
        <strain evidence="19 20">M1</strain>
    </source>
</reference>
<evidence type="ECO:0000256" key="3">
    <source>
        <dbReference type="ARBA" id="ARBA00008663"/>
    </source>
</evidence>
<evidence type="ECO:0000256" key="6">
    <source>
        <dbReference type="ARBA" id="ARBA00018587"/>
    </source>
</evidence>
<evidence type="ECO:0000256" key="14">
    <source>
        <dbReference type="ARBA" id="ARBA00023317"/>
    </source>
</evidence>
<evidence type="ECO:0000259" key="17">
    <source>
        <dbReference type="Pfam" id="PF00224"/>
    </source>
</evidence>
<dbReference type="InterPro" id="IPR015793">
    <property type="entry name" value="Pyrv_Knase_brl"/>
</dbReference>
<dbReference type="InterPro" id="IPR036918">
    <property type="entry name" value="Pyrv_Knase_C_sf"/>
</dbReference>
<dbReference type="NCBIfam" id="TIGR01064">
    <property type="entry name" value="pyruv_kin"/>
    <property type="match status" value="1"/>
</dbReference>
<dbReference type="RefSeq" id="WP_214093140.1">
    <property type="nucleotide sequence ID" value="NZ_JAHCLR010000021.1"/>
</dbReference>
<dbReference type="InterPro" id="IPR015813">
    <property type="entry name" value="Pyrv/PenolPyrv_kinase-like_dom"/>
</dbReference>
<keyword evidence="7 16" id="KW-0808">Transferase</keyword>
<protein>
    <recommendedName>
        <fullName evidence="6 15">Pyruvate kinase</fullName>
        <ecNumber evidence="5 15">2.7.1.40</ecNumber>
    </recommendedName>
</protein>
<dbReference type="InterPro" id="IPR001697">
    <property type="entry name" value="Pyr_Knase"/>
</dbReference>
<evidence type="ECO:0000256" key="15">
    <source>
        <dbReference type="NCBIfam" id="TIGR01064"/>
    </source>
</evidence>
<dbReference type="EMBL" id="JAHCLR010000021">
    <property type="protein sequence ID" value="MBS9534271.1"/>
    <property type="molecule type" value="Genomic_DNA"/>
</dbReference>
<dbReference type="Gene3D" id="3.20.20.60">
    <property type="entry name" value="Phosphoenolpyruvate-binding domains"/>
    <property type="match status" value="1"/>
</dbReference>
<keyword evidence="12 16" id="KW-0460">Magnesium</keyword>
<evidence type="ECO:0000256" key="13">
    <source>
        <dbReference type="ARBA" id="ARBA00023152"/>
    </source>
</evidence>
<evidence type="ECO:0000256" key="5">
    <source>
        <dbReference type="ARBA" id="ARBA00012142"/>
    </source>
</evidence>
<evidence type="ECO:0000256" key="8">
    <source>
        <dbReference type="ARBA" id="ARBA00022723"/>
    </source>
</evidence>
<evidence type="ECO:0000313" key="19">
    <source>
        <dbReference type="EMBL" id="MBS9534271.1"/>
    </source>
</evidence>
<keyword evidence="14 19" id="KW-0670">Pyruvate</keyword>
<keyword evidence="9" id="KW-0547">Nucleotide-binding</keyword>
<keyword evidence="11" id="KW-0067">ATP-binding</keyword>